<comment type="similarity">
    <text evidence="1">Belongs to the ATP-dependent AMP-binding enzyme family.</text>
</comment>
<feature type="compositionally biased region" description="Low complexity" evidence="2">
    <location>
        <begin position="1"/>
        <end position="18"/>
    </location>
</feature>
<dbReference type="InterPro" id="IPR042099">
    <property type="entry name" value="ANL_N_sf"/>
</dbReference>
<dbReference type="PROSITE" id="PS00455">
    <property type="entry name" value="AMP_BINDING"/>
    <property type="match status" value="1"/>
</dbReference>
<dbReference type="PANTHER" id="PTHR43767:SF12">
    <property type="entry name" value="AMP-DEPENDENT SYNTHETASE AND LIGASE"/>
    <property type="match status" value="1"/>
</dbReference>
<dbReference type="Gene3D" id="3.40.50.12780">
    <property type="entry name" value="N-terminal domain of ligase-like"/>
    <property type="match status" value="1"/>
</dbReference>
<reference evidence="5 7" key="1">
    <citation type="submission" date="2020-06" db="EMBL/GenBank/DDBJ databases">
        <title>Anoxygenic phototrophic Chloroflexota member uses a Type I reaction center.</title>
        <authorList>
            <person name="Tsuji J.M."/>
            <person name="Shaw N.A."/>
            <person name="Nagashima S."/>
            <person name="Venkiteswaran J."/>
            <person name="Schiff S.L."/>
            <person name="Hanada S."/>
            <person name="Tank M."/>
            <person name="Neufeld J.D."/>
        </authorList>
    </citation>
    <scope>NUCLEOTIDE SEQUENCE [LARGE SCALE GENOMIC DNA]</scope>
    <source>
        <strain evidence="5">L227-S17</strain>
    </source>
</reference>
<dbReference type="EMBL" id="CP128399">
    <property type="protein sequence ID" value="WJW66962.1"/>
    <property type="molecule type" value="Genomic_DNA"/>
</dbReference>
<feature type="domain" description="AMP-binding enzyme C-terminal" evidence="4">
    <location>
        <begin position="508"/>
        <end position="582"/>
    </location>
</feature>
<dbReference type="CDD" id="cd05936">
    <property type="entry name" value="FC-FACS_FadD_like"/>
    <property type="match status" value="1"/>
</dbReference>
<dbReference type="InterPro" id="IPR025110">
    <property type="entry name" value="AMP-bd_C"/>
</dbReference>
<dbReference type="InterPro" id="IPR020845">
    <property type="entry name" value="AMP-binding_CS"/>
</dbReference>
<dbReference type="AlphaFoldDB" id="A0A8T7LXV9"/>
<dbReference type="Pfam" id="PF00501">
    <property type="entry name" value="AMP-binding"/>
    <property type="match status" value="1"/>
</dbReference>
<keyword evidence="8" id="KW-1185">Reference proteome</keyword>
<dbReference type="InterPro" id="IPR000873">
    <property type="entry name" value="AMP-dep_synth/lig_dom"/>
</dbReference>
<evidence type="ECO:0000313" key="8">
    <source>
        <dbReference type="Proteomes" id="UP001431572"/>
    </source>
</evidence>
<dbReference type="Gene3D" id="3.30.300.30">
    <property type="match status" value="1"/>
</dbReference>
<dbReference type="FunFam" id="3.40.50.12780:FF:000003">
    <property type="entry name" value="Long-chain-fatty-acid--CoA ligase FadD"/>
    <property type="match status" value="1"/>
</dbReference>
<dbReference type="InterPro" id="IPR050237">
    <property type="entry name" value="ATP-dep_AMP-bd_enzyme"/>
</dbReference>
<accession>A0A8T7LXV9</accession>
<evidence type="ECO:0000313" key="5">
    <source>
        <dbReference type="EMBL" id="NWJ45082.1"/>
    </source>
</evidence>
<protein>
    <submittedName>
        <fullName evidence="5">Long-chain fatty acid--CoA ligase</fullName>
    </submittedName>
</protein>
<dbReference type="Proteomes" id="UP001431572">
    <property type="component" value="Chromosome 1"/>
</dbReference>
<evidence type="ECO:0000259" key="4">
    <source>
        <dbReference type="Pfam" id="PF13193"/>
    </source>
</evidence>
<dbReference type="GO" id="GO:0016877">
    <property type="term" value="F:ligase activity, forming carbon-sulfur bonds"/>
    <property type="evidence" value="ECO:0007669"/>
    <property type="project" value="UniProtKB-ARBA"/>
</dbReference>
<evidence type="ECO:0000313" key="7">
    <source>
        <dbReference type="Proteomes" id="UP000521676"/>
    </source>
</evidence>
<dbReference type="Proteomes" id="UP000521676">
    <property type="component" value="Unassembled WGS sequence"/>
</dbReference>
<evidence type="ECO:0000256" key="1">
    <source>
        <dbReference type="ARBA" id="ARBA00006432"/>
    </source>
</evidence>
<evidence type="ECO:0000259" key="3">
    <source>
        <dbReference type="Pfam" id="PF00501"/>
    </source>
</evidence>
<organism evidence="5 7">
    <name type="scientific">Candidatus Chlorohelix allophototropha</name>
    <dbReference type="NCBI Taxonomy" id="3003348"/>
    <lineage>
        <taxon>Bacteria</taxon>
        <taxon>Bacillati</taxon>
        <taxon>Chloroflexota</taxon>
        <taxon>Chloroflexia</taxon>
        <taxon>Candidatus Chloroheliales</taxon>
        <taxon>Candidatus Chloroheliaceae</taxon>
        <taxon>Candidatus Chlorohelix</taxon>
    </lineage>
</organism>
<name>A0A8T7LXV9_9CHLR</name>
<sequence length="636" mass="70143">MSSSDKSGSQKGSSQLKSSQHHSRTSSTLRQAAELVDHETLLLRPWLKAYELGVPPDLPLPNRTLGELLRDTAAKFPDKAAIYFYGNSLTYREVDMLANRFASGLVDIGVKPGDKVALHLPNCPQFVVAYYGALRAGAIIVPCNPTYVERELEQQLNDSGAQVIVTLTMFFNRIKAIRSRTALQRIIVGNIKDYFPPRLKALFTLLKEKKGGHRVAYKGHEVYGWLDFLEAYTPVAPEISLDPDDVAVFGYTGGTTGVPKAAMLTHRNLITNAEMCHVWSGSRPEGSDVCLSVIPFFHSYGMTVGLNSSVALGTAMVLLPKFELIEVLKAIAHYRPTLFPGVPAMYIALLNAKHLIAYNLNSVEICLSGASPLHADVQSRFEAVTGAKLVEGFGMTECSPVSHSIPIFGKRMAGSIGVPLPGMDSKIMDLETGETELAPGEIGELVIKGPTVMKGYYNRPDETARTLRNGWLYTGDIAKMDEDGFFYIVDRKKDMILSNGFNVYPRDVEEVLFTHPAVKEAVVIGAPNERGDTTVKAFVILRDGMVATSEEIIEFCRLNLARYKAPRVVEFRDSLPKTLIGKPLRRVLVEEEKQKLAAKHALEEAQPHIPIPHTKKIRLPLPKIGLPLKFGRGIIH</sequence>
<dbReference type="InterPro" id="IPR045851">
    <property type="entry name" value="AMP-bd_C_sf"/>
</dbReference>
<dbReference type="SUPFAM" id="SSF56801">
    <property type="entry name" value="Acetyl-CoA synthetase-like"/>
    <property type="match status" value="1"/>
</dbReference>
<reference evidence="6" key="2">
    <citation type="journal article" date="2024" name="Nature">
        <title>Anoxygenic phototroph of the Chloroflexota uses a type I reaction centre.</title>
        <authorList>
            <person name="Tsuji J.M."/>
            <person name="Shaw N.A."/>
            <person name="Nagashima S."/>
            <person name="Venkiteswaran J.J."/>
            <person name="Schiff S.L."/>
            <person name="Watanabe T."/>
            <person name="Fukui M."/>
            <person name="Hanada S."/>
            <person name="Tank M."/>
            <person name="Neufeld J.D."/>
        </authorList>
    </citation>
    <scope>NUCLEOTIDE SEQUENCE</scope>
    <source>
        <strain evidence="6">L227-S17</strain>
    </source>
</reference>
<feature type="domain" description="AMP-dependent synthetase/ligase" evidence="3">
    <location>
        <begin position="70"/>
        <end position="457"/>
    </location>
</feature>
<dbReference type="PANTHER" id="PTHR43767">
    <property type="entry name" value="LONG-CHAIN-FATTY-ACID--COA LIGASE"/>
    <property type="match status" value="1"/>
</dbReference>
<dbReference type="Pfam" id="PF13193">
    <property type="entry name" value="AMP-binding_C"/>
    <property type="match status" value="1"/>
</dbReference>
<dbReference type="EMBL" id="JACATZ010000001">
    <property type="protein sequence ID" value="NWJ45082.1"/>
    <property type="molecule type" value="Genomic_DNA"/>
</dbReference>
<gene>
    <name evidence="5" type="ORF">HXX08_04300</name>
    <name evidence="6" type="ORF">OZ401_000208</name>
</gene>
<keyword evidence="5" id="KW-0436">Ligase</keyword>
<proteinExistence type="inferred from homology"/>
<evidence type="ECO:0000256" key="2">
    <source>
        <dbReference type="SAM" id="MobiDB-lite"/>
    </source>
</evidence>
<evidence type="ECO:0000313" key="6">
    <source>
        <dbReference type="EMBL" id="WJW66962.1"/>
    </source>
</evidence>
<feature type="region of interest" description="Disordered" evidence="2">
    <location>
        <begin position="1"/>
        <end position="30"/>
    </location>
</feature>